<feature type="non-terminal residue" evidence="1">
    <location>
        <position position="42"/>
    </location>
</feature>
<name>A0A081AX91_PHYNI</name>
<proteinExistence type="predicted"/>
<dbReference type="OrthoDB" id="111120at2759"/>
<accession>A0A081AX91</accession>
<protein>
    <submittedName>
        <fullName evidence="1">Uncharacterized protein</fullName>
    </submittedName>
</protein>
<evidence type="ECO:0000313" key="1">
    <source>
        <dbReference type="EMBL" id="ETO83502.1"/>
    </source>
</evidence>
<comment type="caution">
    <text evidence="1">The sequence shown here is derived from an EMBL/GenBank/DDBJ whole genome shotgun (WGS) entry which is preliminary data.</text>
</comment>
<sequence length="42" mass="4799">MVLTTRSGSAYTNAQISGGYFRPCRGEYDEVILEYFRCRCGK</sequence>
<organism evidence="1 2">
    <name type="scientific">Phytophthora nicotianae P1976</name>
    <dbReference type="NCBI Taxonomy" id="1317066"/>
    <lineage>
        <taxon>Eukaryota</taxon>
        <taxon>Sar</taxon>
        <taxon>Stramenopiles</taxon>
        <taxon>Oomycota</taxon>
        <taxon>Peronosporomycetes</taxon>
        <taxon>Peronosporales</taxon>
        <taxon>Peronosporaceae</taxon>
        <taxon>Phytophthora</taxon>
    </lineage>
</organism>
<dbReference type="EMBL" id="ANJA01000501">
    <property type="protein sequence ID" value="ETO83502.1"/>
    <property type="molecule type" value="Genomic_DNA"/>
</dbReference>
<dbReference type="AlphaFoldDB" id="A0A081AX91"/>
<gene>
    <name evidence="1" type="ORF">F444_02498</name>
</gene>
<evidence type="ECO:0000313" key="2">
    <source>
        <dbReference type="Proteomes" id="UP000028582"/>
    </source>
</evidence>
<reference evidence="1 2" key="1">
    <citation type="submission" date="2013-11" db="EMBL/GenBank/DDBJ databases">
        <title>The Genome Sequence of Phytophthora parasitica P1976.</title>
        <authorList>
            <consortium name="The Broad Institute Genomics Platform"/>
            <person name="Russ C."/>
            <person name="Tyler B."/>
            <person name="Panabieres F."/>
            <person name="Shan W."/>
            <person name="Tripathy S."/>
            <person name="Grunwald N."/>
            <person name="Machado M."/>
            <person name="Johnson C.S."/>
            <person name="Walker B."/>
            <person name="Young S."/>
            <person name="Zeng Q."/>
            <person name="Gargeya S."/>
            <person name="Fitzgerald M."/>
            <person name="Haas B."/>
            <person name="Abouelleil A."/>
            <person name="Allen A.W."/>
            <person name="Alvarado L."/>
            <person name="Arachchi H.M."/>
            <person name="Berlin A.M."/>
            <person name="Chapman S.B."/>
            <person name="Gainer-Dewar J."/>
            <person name="Goldberg J."/>
            <person name="Griggs A."/>
            <person name="Gujja S."/>
            <person name="Hansen M."/>
            <person name="Howarth C."/>
            <person name="Imamovic A."/>
            <person name="Ireland A."/>
            <person name="Larimer J."/>
            <person name="McCowan C."/>
            <person name="Murphy C."/>
            <person name="Pearson M."/>
            <person name="Poon T.W."/>
            <person name="Priest M."/>
            <person name="Roberts A."/>
            <person name="Saif S."/>
            <person name="Shea T."/>
            <person name="Sisk P."/>
            <person name="Sykes S."/>
            <person name="Wortman J."/>
            <person name="Nusbaum C."/>
            <person name="Birren B."/>
        </authorList>
    </citation>
    <scope>NUCLEOTIDE SEQUENCE [LARGE SCALE GENOMIC DNA]</scope>
    <source>
        <strain evidence="1 2">P1976</strain>
    </source>
</reference>
<dbReference type="Proteomes" id="UP000028582">
    <property type="component" value="Unassembled WGS sequence"/>
</dbReference>